<dbReference type="InterPro" id="IPR015168">
    <property type="entry name" value="SsuA/THI5"/>
</dbReference>
<dbReference type="Pfam" id="PF09084">
    <property type="entry name" value="NMT1"/>
    <property type="match status" value="1"/>
</dbReference>
<keyword evidence="4" id="KW-1185">Reference proteome</keyword>
<dbReference type="PANTHER" id="PTHR30024">
    <property type="entry name" value="ALIPHATIC SULFONATES-BINDING PROTEIN-RELATED"/>
    <property type="match status" value="1"/>
</dbReference>
<evidence type="ECO:0000313" key="3">
    <source>
        <dbReference type="EMBL" id="PKT70755.1"/>
    </source>
</evidence>
<dbReference type="AlphaFoldDB" id="A0A2I0SLD4"/>
<dbReference type="Proteomes" id="UP000236178">
    <property type="component" value="Unassembled WGS sequence"/>
</dbReference>
<feature type="compositionally biased region" description="Low complexity" evidence="1">
    <location>
        <begin position="1"/>
        <end position="24"/>
    </location>
</feature>
<comment type="caution">
    <text evidence="3">The sequence shown here is derived from an EMBL/GenBank/DDBJ whole genome shotgun (WGS) entry which is preliminary data.</text>
</comment>
<dbReference type="RefSeq" id="WP_103551395.1">
    <property type="nucleotide sequence ID" value="NZ_JBHJSK010000005.1"/>
</dbReference>
<feature type="domain" description="SsuA/THI5-like" evidence="2">
    <location>
        <begin position="123"/>
        <end position="292"/>
    </location>
</feature>
<evidence type="ECO:0000259" key="2">
    <source>
        <dbReference type="Pfam" id="PF09084"/>
    </source>
</evidence>
<proteinExistence type="predicted"/>
<organism evidence="3 4">
    <name type="scientific">Streptomyces populi</name>
    <dbReference type="NCBI Taxonomy" id="2058924"/>
    <lineage>
        <taxon>Bacteria</taxon>
        <taxon>Bacillati</taxon>
        <taxon>Actinomycetota</taxon>
        <taxon>Actinomycetes</taxon>
        <taxon>Kitasatosporales</taxon>
        <taxon>Streptomycetaceae</taxon>
        <taxon>Streptomyces</taxon>
    </lineage>
</organism>
<dbReference type="SUPFAM" id="SSF53850">
    <property type="entry name" value="Periplasmic binding protein-like II"/>
    <property type="match status" value="1"/>
</dbReference>
<dbReference type="PROSITE" id="PS51318">
    <property type="entry name" value="TAT"/>
    <property type="match status" value="1"/>
</dbReference>
<sequence>MPPLSARSTRASSSPSPSLSPSPSGVDRRVFLSSLLGAAAVAGLSGCTAAGAADSRSAGDLSAPLADKVPQGTKLSIASYQGVQELQFKLAGLAGLPFTVSDWVNIGAGPDVINAFRAKSLEVGNNAGIPPIQAHFQGFDAKIVAINITRKPNYLFATKPGSDIKDVQGFKGKKLAFSQGQAQGVVLLRALKQAGLSYDDVNLVPLTSNQFLTALQAGQVDIAPLANSQAPAYLKQYGSKGAHTIDTDVVDLLNLLWAPTSVLADRAKAAAVAAYIPRWAKGQVWAYEHPDEWNEEFYVKTQNLTLAQARSITALANKPLFPPSWDEAVKWEQETADLLAEGGFVKRFKVGSLFDRRFEAIAARAVPAEYRR</sequence>
<protein>
    <submittedName>
        <fullName evidence="3">ABC transporter substrate-binding protein</fullName>
    </submittedName>
</protein>
<dbReference type="EMBL" id="PJOS01000045">
    <property type="protein sequence ID" value="PKT70755.1"/>
    <property type="molecule type" value="Genomic_DNA"/>
</dbReference>
<accession>A0A2I0SLD4</accession>
<dbReference type="Gene3D" id="3.40.190.10">
    <property type="entry name" value="Periplasmic binding protein-like II"/>
    <property type="match status" value="2"/>
</dbReference>
<dbReference type="InterPro" id="IPR006311">
    <property type="entry name" value="TAT_signal"/>
</dbReference>
<gene>
    <name evidence="3" type="ORF">CW362_22880</name>
</gene>
<evidence type="ECO:0000256" key="1">
    <source>
        <dbReference type="SAM" id="MobiDB-lite"/>
    </source>
</evidence>
<reference evidence="3 4" key="1">
    <citation type="submission" date="2017-12" db="EMBL/GenBank/DDBJ databases">
        <title>Streptomyces populusis sp. nov., a novel endophytic actinobacterium isolated from stems of Populus adenopoda Maxim.</title>
        <authorList>
            <person name="Wang Z."/>
        </authorList>
    </citation>
    <scope>NUCLEOTIDE SEQUENCE [LARGE SCALE GENOMIC DNA]</scope>
    <source>
        <strain evidence="3 4">A249</strain>
    </source>
</reference>
<name>A0A2I0SLD4_9ACTN</name>
<feature type="region of interest" description="Disordered" evidence="1">
    <location>
        <begin position="1"/>
        <end position="25"/>
    </location>
</feature>
<evidence type="ECO:0000313" key="4">
    <source>
        <dbReference type="Proteomes" id="UP000236178"/>
    </source>
</evidence>
<dbReference type="OrthoDB" id="506623at2"/>